<evidence type="ECO:0000313" key="3">
    <source>
        <dbReference type="Proteomes" id="UP001321047"/>
    </source>
</evidence>
<dbReference type="EMBL" id="JAOPJZ010000007">
    <property type="protein sequence ID" value="MCU4752463.1"/>
    <property type="molecule type" value="Genomic_DNA"/>
</dbReference>
<reference evidence="2 3" key="1">
    <citation type="submission" date="2022-09" db="EMBL/GenBank/DDBJ databases">
        <title>Enrichment on poylsaccharides allowed isolation of novel metabolic and taxonomic groups of Haloarchaea.</title>
        <authorList>
            <person name="Sorokin D.Y."/>
            <person name="Elcheninov A.G."/>
            <person name="Khizhniak T.V."/>
            <person name="Kolganova T.V."/>
            <person name="Kublanov I.V."/>
        </authorList>
    </citation>
    <scope>NUCLEOTIDE SEQUENCE [LARGE SCALE GENOMIC DNA]</scope>
    <source>
        <strain evidence="2 3">AArc-curdl1</strain>
    </source>
</reference>
<comment type="caution">
    <text evidence="2">The sequence shown here is derived from an EMBL/GenBank/DDBJ whole genome shotgun (WGS) entry which is preliminary data.</text>
</comment>
<evidence type="ECO:0000313" key="2">
    <source>
        <dbReference type="EMBL" id="MCU4752463.1"/>
    </source>
</evidence>
<accession>A0AAP2Z8W3</accession>
<feature type="compositionally biased region" description="Low complexity" evidence="1">
    <location>
        <begin position="24"/>
        <end position="34"/>
    </location>
</feature>
<proteinExistence type="predicted"/>
<feature type="region of interest" description="Disordered" evidence="1">
    <location>
        <begin position="13"/>
        <end position="89"/>
    </location>
</feature>
<gene>
    <name evidence="2" type="ORF">OB919_10765</name>
</gene>
<name>A0AAP2Z8W3_9EURY</name>
<dbReference type="Proteomes" id="UP001321047">
    <property type="component" value="Unassembled WGS sequence"/>
</dbReference>
<dbReference type="AlphaFoldDB" id="A0AAP2Z8W3"/>
<sequence>MSWGRLDRVRSVIGYGDSTDGESTTVTGNATDTTTIEEPIPNRNSEERALEELEPADSTLESLLGDLSDVSPDSAGETEPTTSSSKDVELEELDEAFGALESMAENEGRTYSSDQFGVRAGDTRFEWVDPADLVPVDGE</sequence>
<dbReference type="GeneID" id="73531970"/>
<protein>
    <submittedName>
        <fullName evidence="2">Uncharacterized protein</fullName>
    </submittedName>
</protein>
<dbReference type="RefSeq" id="WP_254808222.1">
    <property type="nucleotide sequence ID" value="NZ_JAOPJZ010000007.1"/>
</dbReference>
<keyword evidence="3" id="KW-1185">Reference proteome</keyword>
<organism evidence="2 3">
    <name type="scientific">Natronosalvus hydrolyticus</name>
    <dbReference type="NCBI Taxonomy" id="2979988"/>
    <lineage>
        <taxon>Archaea</taxon>
        <taxon>Methanobacteriati</taxon>
        <taxon>Methanobacteriota</taxon>
        <taxon>Stenosarchaea group</taxon>
        <taxon>Halobacteria</taxon>
        <taxon>Halobacteriales</taxon>
        <taxon>Natrialbaceae</taxon>
        <taxon>Natronosalvus</taxon>
    </lineage>
</organism>
<evidence type="ECO:0000256" key="1">
    <source>
        <dbReference type="SAM" id="MobiDB-lite"/>
    </source>
</evidence>